<gene>
    <name evidence="3" type="ORF">NPX13_g4941</name>
</gene>
<feature type="compositionally biased region" description="Gly residues" evidence="1">
    <location>
        <begin position="139"/>
        <end position="150"/>
    </location>
</feature>
<keyword evidence="2" id="KW-0812">Transmembrane</keyword>
<evidence type="ECO:0000313" key="4">
    <source>
        <dbReference type="Proteomes" id="UP001148614"/>
    </source>
</evidence>
<evidence type="ECO:0000313" key="3">
    <source>
        <dbReference type="EMBL" id="KAJ3572747.1"/>
    </source>
</evidence>
<feature type="compositionally biased region" description="Low complexity" evidence="1">
    <location>
        <begin position="154"/>
        <end position="166"/>
    </location>
</feature>
<sequence length="312" mass="33986">MEIPTEEASWALALAVSLRHRLLTVLLAIESMIGFAVQWLWTAKVPLPGLIGVPALIYAAIHFPAYLVSYVDALEVLGQGLASLETFIRLLPRMLHELLLTERLVDSPFLLWAGRFWMGFFRGLWAFWVQGRSARQNGRRGGGGGGGGDDAAGDDAGAGISRSRSSAYRQPYAESVSDLGSDSDAGNSSDDGSDRGAHEPLMQRDPSPERAGQGPHTITQELHFWVAYYQGAALVLTLITAILAVIYFFCNFLVSLDSWCGTSVLCGGPNGAGDYACLRYNDAVVREAISASKAPLKYRFFYDGTRIQFPRT</sequence>
<organism evidence="3 4">
    <name type="scientific">Xylaria arbuscula</name>
    <dbReference type="NCBI Taxonomy" id="114810"/>
    <lineage>
        <taxon>Eukaryota</taxon>
        <taxon>Fungi</taxon>
        <taxon>Dikarya</taxon>
        <taxon>Ascomycota</taxon>
        <taxon>Pezizomycotina</taxon>
        <taxon>Sordariomycetes</taxon>
        <taxon>Xylariomycetidae</taxon>
        <taxon>Xylariales</taxon>
        <taxon>Xylariaceae</taxon>
        <taxon>Xylaria</taxon>
    </lineage>
</organism>
<comment type="caution">
    <text evidence="3">The sequence shown here is derived from an EMBL/GenBank/DDBJ whole genome shotgun (WGS) entry which is preliminary data.</text>
</comment>
<dbReference type="EMBL" id="JANPWZ010000739">
    <property type="protein sequence ID" value="KAJ3572747.1"/>
    <property type="molecule type" value="Genomic_DNA"/>
</dbReference>
<keyword evidence="2" id="KW-0472">Membrane</keyword>
<keyword evidence="2" id="KW-1133">Transmembrane helix</keyword>
<dbReference type="VEuPathDB" id="FungiDB:F4678DRAFT_479941"/>
<feature type="region of interest" description="Disordered" evidence="1">
    <location>
        <begin position="137"/>
        <end position="215"/>
    </location>
</feature>
<proteinExistence type="predicted"/>
<reference evidence="3" key="1">
    <citation type="submission" date="2022-07" db="EMBL/GenBank/DDBJ databases">
        <title>Genome Sequence of Xylaria arbuscula.</title>
        <authorList>
            <person name="Buettner E."/>
        </authorList>
    </citation>
    <scope>NUCLEOTIDE SEQUENCE</scope>
    <source>
        <strain evidence="3">VT107</strain>
    </source>
</reference>
<evidence type="ECO:0000256" key="2">
    <source>
        <dbReference type="SAM" id="Phobius"/>
    </source>
</evidence>
<feature type="transmembrane region" description="Helical" evidence="2">
    <location>
        <begin position="109"/>
        <end position="129"/>
    </location>
</feature>
<protein>
    <submittedName>
        <fullName evidence="3">Uncharacterized protein</fullName>
    </submittedName>
</protein>
<feature type="compositionally biased region" description="Basic and acidic residues" evidence="1">
    <location>
        <begin position="192"/>
        <end position="208"/>
    </location>
</feature>
<name>A0A9W8NEJ9_9PEZI</name>
<accession>A0A9W8NEJ9</accession>
<feature type="compositionally biased region" description="Low complexity" evidence="1">
    <location>
        <begin position="177"/>
        <end position="190"/>
    </location>
</feature>
<feature type="transmembrane region" description="Helical" evidence="2">
    <location>
        <begin position="47"/>
        <end position="67"/>
    </location>
</feature>
<feature type="transmembrane region" description="Helical" evidence="2">
    <location>
        <begin position="226"/>
        <end position="249"/>
    </location>
</feature>
<dbReference type="AlphaFoldDB" id="A0A9W8NEJ9"/>
<evidence type="ECO:0000256" key="1">
    <source>
        <dbReference type="SAM" id="MobiDB-lite"/>
    </source>
</evidence>
<feature type="transmembrane region" description="Helical" evidence="2">
    <location>
        <begin position="20"/>
        <end position="40"/>
    </location>
</feature>
<dbReference type="Proteomes" id="UP001148614">
    <property type="component" value="Unassembled WGS sequence"/>
</dbReference>
<keyword evidence="4" id="KW-1185">Reference proteome</keyword>